<evidence type="ECO:0000256" key="9">
    <source>
        <dbReference type="SAM" id="SignalP"/>
    </source>
</evidence>
<dbReference type="PROSITE" id="PS01209">
    <property type="entry name" value="LDLRA_1"/>
    <property type="match status" value="1"/>
</dbReference>
<feature type="domain" description="BPTI/Kunitz inhibitor" evidence="10">
    <location>
        <begin position="343"/>
        <end position="393"/>
    </location>
</feature>
<sequence length="479" mass="51648">MPSSSSSSSVLLLLLLLPRPGAAEDANCGDPFRAGQENFVLDAEDAVLAGAALLAAAHARTPVECERACCADAAENRTCVLFDCVHRNRYVCRFVNLVGYRTFIRDSVFQKHLRGEQAPPIAIAGRDVIVQPGATVTLNGIESLPLGNAHITDYQWTLQSGHDSVKMEKTELPDQVRLSNLQNGSYVFQLTVTDSNDQSHAAKVTVLVLSPELTGCELYCQAPSNVGPCRAAFPRWHYDAAAGDCDSFVFGGCKGNNNNFLSKHECLSACRGVTGTRTSTQVCGSPCSAGQLTCGSGCCLDRSLECDGQQHCSDGSDEDHCNKLNQTFSHLLDIDVNQKKARCSEPPNTGPCRASLTRWFYDPMNRKCARFTYGGCNANGNNFEEEKECSAVCDGVTGDKRIDASLIQLTGSDLTVSSSGHIALAVLLLVVILAVLAIITYCFLKSRKARSHRPVDTGPAHVVLSEQETLVYNSTTRPI</sequence>
<keyword evidence="3 8" id="KW-1133">Transmembrane helix</keyword>
<dbReference type="GO" id="GO:0060429">
    <property type="term" value="P:epithelium development"/>
    <property type="evidence" value="ECO:0007669"/>
    <property type="project" value="TreeGrafter"/>
</dbReference>
<feature type="transmembrane region" description="Helical" evidence="8">
    <location>
        <begin position="422"/>
        <end position="444"/>
    </location>
</feature>
<dbReference type="SMART" id="SM00192">
    <property type="entry name" value="LDLa"/>
    <property type="match status" value="1"/>
</dbReference>
<name>A0A3Q3WYP6_MOLML</name>
<dbReference type="CDD" id="cd22624">
    <property type="entry name" value="Kunitz_HAI1_2-like"/>
    <property type="match status" value="1"/>
</dbReference>
<dbReference type="PROSITE" id="PS00280">
    <property type="entry name" value="BPTI_KUNITZ_1"/>
    <property type="match status" value="2"/>
</dbReference>
<dbReference type="InterPro" id="IPR036055">
    <property type="entry name" value="LDL_receptor-like_sf"/>
</dbReference>
<dbReference type="SMART" id="SM00131">
    <property type="entry name" value="KU"/>
    <property type="match status" value="2"/>
</dbReference>
<dbReference type="InterPro" id="IPR036880">
    <property type="entry name" value="Kunitz_BPTI_sf"/>
</dbReference>
<accession>A0A3Q3WYP6</accession>
<dbReference type="GO" id="GO:0008544">
    <property type="term" value="P:epidermis development"/>
    <property type="evidence" value="ECO:0007669"/>
    <property type="project" value="TreeGrafter"/>
</dbReference>
<dbReference type="PROSITE" id="PS50068">
    <property type="entry name" value="LDLRA_2"/>
    <property type="match status" value="1"/>
</dbReference>
<dbReference type="InterPro" id="IPR011106">
    <property type="entry name" value="MANSC_N"/>
</dbReference>
<dbReference type="InterPro" id="IPR002172">
    <property type="entry name" value="LDrepeatLR_classA_rpt"/>
</dbReference>
<dbReference type="GO" id="GO:0030198">
    <property type="term" value="P:extracellular matrix organization"/>
    <property type="evidence" value="ECO:0007669"/>
    <property type="project" value="TreeGrafter"/>
</dbReference>
<organism evidence="11 12">
    <name type="scientific">Mola mola</name>
    <name type="common">Ocean sunfish</name>
    <name type="synonym">Tetraodon mola</name>
    <dbReference type="NCBI Taxonomy" id="94237"/>
    <lineage>
        <taxon>Eukaryota</taxon>
        <taxon>Metazoa</taxon>
        <taxon>Chordata</taxon>
        <taxon>Craniata</taxon>
        <taxon>Vertebrata</taxon>
        <taxon>Euteleostomi</taxon>
        <taxon>Actinopterygii</taxon>
        <taxon>Neopterygii</taxon>
        <taxon>Teleostei</taxon>
        <taxon>Neoteleostei</taxon>
        <taxon>Acanthomorphata</taxon>
        <taxon>Eupercaria</taxon>
        <taxon>Tetraodontiformes</taxon>
        <taxon>Molidae</taxon>
        <taxon>Mola</taxon>
    </lineage>
</organism>
<evidence type="ECO:0000256" key="1">
    <source>
        <dbReference type="ARBA" id="ARBA00004370"/>
    </source>
</evidence>
<keyword evidence="8" id="KW-0812">Transmembrane</keyword>
<evidence type="ECO:0000256" key="8">
    <source>
        <dbReference type="SAM" id="Phobius"/>
    </source>
</evidence>
<dbReference type="CDD" id="cd22623">
    <property type="entry name" value="Kunitz_HAI1_1-like"/>
    <property type="match status" value="1"/>
</dbReference>
<dbReference type="Ensembl" id="ENSMMOT00000024037.1">
    <property type="protein sequence ID" value="ENSMMOP00000023643.1"/>
    <property type="gene ID" value="ENSMMOG00000017845.1"/>
</dbReference>
<dbReference type="Pfam" id="PF00014">
    <property type="entry name" value="Kunitz_BPTI"/>
    <property type="match status" value="2"/>
</dbReference>
<dbReference type="InterPro" id="IPR013980">
    <property type="entry name" value="MANSC_dom"/>
</dbReference>
<proteinExistence type="predicted"/>
<dbReference type="CDD" id="cd00146">
    <property type="entry name" value="PKD"/>
    <property type="match status" value="1"/>
</dbReference>
<keyword evidence="6" id="KW-0325">Glycoprotein</keyword>
<dbReference type="Gene3D" id="4.10.410.10">
    <property type="entry name" value="Pancreatic trypsin inhibitor Kunitz domain"/>
    <property type="match status" value="2"/>
</dbReference>
<dbReference type="Pfam" id="PF07502">
    <property type="entry name" value="MANEC"/>
    <property type="match status" value="1"/>
</dbReference>
<feature type="domain" description="BPTI/Kunitz inhibitor" evidence="10">
    <location>
        <begin position="220"/>
        <end position="270"/>
    </location>
</feature>
<feature type="disulfide bond" evidence="7">
    <location>
        <begin position="306"/>
        <end position="321"/>
    </location>
</feature>
<evidence type="ECO:0000256" key="5">
    <source>
        <dbReference type="ARBA" id="ARBA00023157"/>
    </source>
</evidence>
<feature type="signal peptide" evidence="9">
    <location>
        <begin position="1"/>
        <end position="23"/>
    </location>
</feature>
<dbReference type="PRINTS" id="PR00759">
    <property type="entry name" value="BASICPTASE"/>
</dbReference>
<comment type="subcellular location">
    <subcellularLocation>
        <location evidence="1">Membrane</location>
    </subcellularLocation>
</comment>
<dbReference type="SUPFAM" id="SSF57362">
    <property type="entry name" value="BPTI-like"/>
    <property type="match status" value="2"/>
</dbReference>
<dbReference type="Gene3D" id="4.10.400.10">
    <property type="entry name" value="Low-density Lipoprotein Receptor"/>
    <property type="match status" value="1"/>
</dbReference>
<dbReference type="InterPro" id="IPR002223">
    <property type="entry name" value="Kunitz_BPTI"/>
</dbReference>
<protein>
    <recommendedName>
        <fullName evidence="10">BPTI/Kunitz inhibitor domain-containing protein</fullName>
    </recommendedName>
</protein>
<dbReference type="FunFam" id="4.10.410.10:FF:000020">
    <property type="entry name" value="Collagen, type VI, alpha 3"/>
    <property type="match status" value="1"/>
</dbReference>
<keyword evidence="2 9" id="KW-0732">Signal</keyword>
<dbReference type="PANTHER" id="PTHR46750:SF1">
    <property type="entry name" value="KUNITZ-TYPE PROTEASE INHIBITOR 1"/>
    <property type="match status" value="1"/>
</dbReference>
<keyword evidence="12" id="KW-1185">Reference proteome</keyword>
<dbReference type="SUPFAM" id="SSF57424">
    <property type="entry name" value="LDL receptor-like module"/>
    <property type="match status" value="1"/>
</dbReference>
<dbReference type="InterPro" id="IPR020901">
    <property type="entry name" value="Prtase_inh_Kunz-CS"/>
</dbReference>
<dbReference type="InterPro" id="IPR023415">
    <property type="entry name" value="LDLR_class-A_CS"/>
</dbReference>
<dbReference type="AlphaFoldDB" id="A0A3Q3WYP6"/>
<dbReference type="Pfam" id="PF00057">
    <property type="entry name" value="Ldl_recept_a"/>
    <property type="match status" value="1"/>
</dbReference>
<evidence type="ECO:0000256" key="6">
    <source>
        <dbReference type="ARBA" id="ARBA00023180"/>
    </source>
</evidence>
<evidence type="ECO:0000256" key="3">
    <source>
        <dbReference type="ARBA" id="ARBA00022989"/>
    </source>
</evidence>
<reference evidence="11" key="1">
    <citation type="submission" date="2025-08" db="UniProtKB">
        <authorList>
            <consortium name="Ensembl"/>
        </authorList>
    </citation>
    <scope>IDENTIFICATION</scope>
</reference>
<dbReference type="PROSITE" id="PS50279">
    <property type="entry name" value="BPTI_KUNITZ_2"/>
    <property type="match status" value="2"/>
</dbReference>
<dbReference type="Gene3D" id="2.60.40.10">
    <property type="entry name" value="Immunoglobulins"/>
    <property type="match status" value="1"/>
</dbReference>
<evidence type="ECO:0000313" key="12">
    <source>
        <dbReference type="Proteomes" id="UP000261620"/>
    </source>
</evidence>
<reference evidence="11" key="2">
    <citation type="submission" date="2025-09" db="UniProtKB">
        <authorList>
            <consortium name="Ensembl"/>
        </authorList>
    </citation>
    <scope>IDENTIFICATION</scope>
</reference>
<dbReference type="InterPro" id="IPR013783">
    <property type="entry name" value="Ig-like_fold"/>
</dbReference>
<dbReference type="SUPFAM" id="SSF49299">
    <property type="entry name" value="PKD domain"/>
    <property type="match status" value="1"/>
</dbReference>
<evidence type="ECO:0000259" key="10">
    <source>
        <dbReference type="PROSITE" id="PS50279"/>
    </source>
</evidence>
<feature type="chain" id="PRO_5018716113" description="BPTI/Kunitz inhibitor domain-containing protein" evidence="9">
    <location>
        <begin position="24"/>
        <end position="479"/>
    </location>
</feature>
<dbReference type="GO" id="GO:0004867">
    <property type="term" value="F:serine-type endopeptidase inhibitor activity"/>
    <property type="evidence" value="ECO:0007669"/>
    <property type="project" value="InterPro"/>
</dbReference>
<dbReference type="GO" id="GO:0005886">
    <property type="term" value="C:plasma membrane"/>
    <property type="evidence" value="ECO:0007669"/>
    <property type="project" value="TreeGrafter"/>
</dbReference>
<feature type="disulfide bond" evidence="7">
    <location>
        <begin position="294"/>
        <end position="312"/>
    </location>
</feature>
<dbReference type="PANTHER" id="PTHR46750">
    <property type="entry name" value="KUNITZ-TYPE PROTEASE INHIBITOR 1"/>
    <property type="match status" value="1"/>
</dbReference>
<dbReference type="CDD" id="cd00112">
    <property type="entry name" value="LDLa"/>
    <property type="match status" value="1"/>
</dbReference>
<dbReference type="InterPro" id="IPR035986">
    <property type="entry name" value="PKD_dom_sf"/>
</dbReference>
<evidence type="ECO:0000313" key="11">
    <source>
        <dbReference type="Ensembl" id="ENSMMOP00000023643.1"/>
    </source>
</evidence>
<evidence type="ECO:0000256" key="4">
    <source>
        <dbReference type="ARBA" id="ARBA00023136"/>
    </source>
</evidence>
<feature type="disulfide bond" evidence="7">
    <location>
        <begin position="287"/>
        <end position="299"/>
    </location>
</feature>
<dbReference type="Proteomes" id="UP000261620">
    <property type="component" value="Unplaced"/>
</dbReference>
<dbReference type="FunFam" id="4.10.410.10:FF:000006">
    <property type="entry name" value="Serine peptidase inhibitor, Kunitz type 1"/>
    <property type="match status" value="1"/>
</dbReference>
<keyword evidence="4 8" id="KW-0472">Membrane</keyword>
<dbReference type="SMART" id="SM00765">
    <property type="entry name" value="MANEC"/>
    <property type="match status" value="1"/>
</dbReference>
<evidence type="ECO:0000256" key="7">
    <source>
        <dbReference type="PROSITE-ProRule" id="PRU00124"/>
    </source>
</evidence>
<evidence type="ECO:0000256" key="2">
    <source>
        <dbReference type="ARBA" id="ARBA00022729"/>
    </source>
</evidence>
<dbReference type="Pfam" id="PF22352">
    <property type="entry name" value="K319L-like_PKD"/>
    <property type="match status" value="1"/>
</dbReference>
<keyword evidence="5 7" id="KW-1015">Disulfide bond</keyword>